<keyword evidence="4" id="KW-0547">Nucleotide-binding</keyword>
<dbReference type="EMBL" id="LQPY01000027">
    <property type="protein sequence ID" value="ORX02182.1"/>
    <property type="molecule type" value="Genomic_DNA"/>
</dbReference>
<name>A0A024JYP8_9MYCO</name>
<keyword evidence="5 11" id="KW-0067">ATP-binding</keyword>
<dbReference type="PROSITE" id="PS00211">
    <property type="entry name" value="ABC_TRANSPORTER_1"/>
    <property type="match status" value="1"/>
</dbReference>
<dbReference type="Pfam" id="PF00005">
    <property type="entry name" value="ABC_tran"/>
    <property type="match status" value="1"/>
</dbReference>
<comment type="similarity">
    <text evidence="9">Belongs to the ABC transporter superfamily. Drug exporter-1 (DrugE1) (TC 3.A.1.105) family.</text>
</comment>
<feature type="domain" description="ABC transporter" evidence="10">
    <location>
        <begin position="6"/>
        <end position="237"/>
    </location>
</feature>
<dbReference type="STRING" id="47839.BN973_02742"/>
<evidence type="ECO:0000256" key="2">
    <source>
        <dbReference type="ARBA" id="ARBA00022448"/>
    </source>
</evidence>
<evidence type="ECO:0000256" key="4">
    <source>
        <dbReference type="ARBA" id="ARBA00022741"/>
    </source>
</evidence>
<dbReference type="InterPro" id="IPR003593">
    <property type="entry name" value="AAA+_ATPase"/>
</dbReference>
<dbReference type="RefSeq" id="WP_036468739.1">
    <property type="nucleotide sequence ID" value="NZ_HG964446.1"/>
</dbReference>
<organism evidence="11">
    <name type="scientific">Mycobacterium triplex</name>
    <dbReference type="NCBI Taxonomy" id="47839"/>
    <lineage>
        <taxon>Bacteria</taxon>
        <taxon>Bacillati</taxon>
        <taxon>Actinomycetota</taxon>
        <taxon>Actinomycetes</taxon>
        <taxon>Mycobacteriales</taxon>
        <taxon>Mycobacteriaceae</taxon>
        <taxon>Mycobacterium</taxon>
        <taxon>Mycobacterium simiae complex</taxon>
    </lineage>
</organism>
<keyword evidence="8" id="KW-0046">Antibiotic resistance</keyword>
<evidence type="ECO:0000313" key="13">
    <source>
        <dbReference type="Proteomes" id="UP000193710"/>
    </source>
</evidence>
<evidence type="ECO:0000256" key="7">
    <source>
        <dbReference type="ARBA" id="ARBA00023136"/>
    </source>
</evidence>
<evidence type="ECO:0000313" key="11">
    <source>
        <dbReference type="EMBL" id="CDO88378.1"/>
    </source>
</evidence>
<proteinExistence type="inferred from homology"/>
<evidence type="ECO:0000256" key="8">
    <source>
        <dbReference type="ARBA" id="ARBA00023251"/>
    </source>
</evidence>
<dbReference type="Proteomes" id="UP000193710">
    <property type="component" value="Unassembled WGS sequence"/>
</dbReference>
<keyword evidence="7" id="KW-0472">Membrane</keyword>
<dbReference type="GO" id="GO:0005886">
    <property type="term" value="C:plasma membrane"/>
    <property type="evidence" value="ECO:0007669"/>
    <property type="project" value="UniProtKB-SubCell"/>
</dbReference>
<dbReference type="Proteomes" id="UP000028880">
    <property type="component" value="Unassembled WGS sequence"/>
</dbReference>
<evidence type="ECO:0000256" key="9">
    <source>
        <dbReference type="ARBA" id="ARBA00049985"/>
    </source>
</evidence>
<dbReference type="InterPro" id="IPR027417">
    <property type="entry name" value="P-loop_NTPase"/>
</dbReference>
<dbReference type="SMART" id="SM00382">
    <property type="entry name" value="AAA"/>
    <property type="match status" value="1"/>
</dbReference>
<gene>
    <name evidence="12" type="ORF">AWC29_20205</name>
    <name evidence="11" type="ORF">BN973_02742</name>
</gene>
<comment type="subcellular location">
    <subcellularLocation>
        <location evidence="1">Cell membrane</location>
        <topology evidence="1">Peripheral membrane protein</topology>
        <orientation evidence="1">Cytoplasmic side</orientation>
    </subcellularLocation>
</comment>
<dbReference type="InterPro" id="IPR005894">
    <property type="entry name" value="DrrA"/>
</dbReference>
<dbReference type="HOGENOM" id="CLU_000604_1_2_11"/>
<dbReference type="GO" id="GO:1900753">
    <property type="term" value="P:doxorubicin transport"/>
    <property type="evidence" value="ECO:0007669"/>
    <property type="project" value="InterPro"/>
</dbReference>
<dbReference type="GO" id="GO:0046677">
    <property type="term" value="P:response to antibiotic"/>
    <property type="evidence" value="ECO:0007669"/>
    <property type="project" value="UniProtKB-KW"/>
</dbReference>
<dbReference type="GO" id="GO:0043215">
    <property type="term" value="P:daunorubicin transport"/>
    <property type="evidence" value="ECO:0007669"/>
    <property type="project" value="InterPro"/>
</dbReference>
<reference evidence="11" key="2">
    <citation type="submission" date="2014-04" db="EMBL/GenBank/DDBJ databases">
        <authorList>
            <person name="Xu Y.W."/>
            <person name="Yang Q."/>
        </authorList>
    </citation>
    <scope>NUCLEOTIDE SEQUENCE</scope>
    <source>
        <strain evidence="11">DSM 44626</strain>
    </source>
</reference>
<dbReference type="InterPro" id="IPR017871">
    <property type="entry name" value="ABC_transporter-like_CS"/>
</dbReference>
<evidence type="ECO:0000313" key="12">
    <source>
        <dbReference type="EMBL" id="ORX02182.1"/>
    </source>
</evidence>
<keyword evidence="6" id="KW-1278">Translocase</keyword>
<dbReference type="NCBIfam" id="TIGR01188">
    <property type="entry name" value="drrA"/>
    <property type="match status" value="1"/>
</dbReference>
<dbReference type="PANTHER" id="PTHR42711:SF19">
    <property type="entry name" value="DOXORUBICIN RESISTANCE ATP-BINDING PROTEIN DRRA"/>
    <property type="match status" value="1"/>
</dbReference>
<dbReference type="eggNOG" id="COG1131">
    <property type="taxonomic scope" value="Bacteria"/>
</dbReference>
<evidence type="ECO:0000256" key="1">
    <source>
        <dbReference type="ARBA" id="ARBA00004413"/>
    </source>
</evidence>
<accession>A0A024JYP8</accession>
<keyword evidence="2" id="KW-0813">Transport</keyword>
<dbReference type="SUPFAM" id="SSF52540">
    <property type="entry name" value="P-loop containing nucleoside triphosphate hydrolases"/>
    <property type="match status" value="1"/>
</dbReference>
<reference evidence="11" key="1">
    <citation type="journal article" date="2014" name="Genome Announc.">
        <title>Draft Genome Sequence of Mycobacterium triplex DSM 44626.</title>
        <authorList>
            <person name="Sassi M."/>
            <person name="Croce O."/>
            <person name="Robert C."/>
            <person name="Raoult D."/>
            <person name="Drancourt M."/>
        </authorList>
    </citation>
    <scope>NUCLEOTIDE SEQUENCE [LARGE SCALE GENOMIC DNA]</scope>
    <source>
        <strain evidence="11">DSM 44626</strain>
    </source>
</reference>
<reference evidence="12 13" key="3">
    <citation type="submission" date="2016-01" db="EMBL/GenBank/DDBJ databases">
        <title>The new phylogeny of the genus Mycobacterium.</title>
        <authorList>
            <person name="Tarcisio F."/>
            <person name="Conor M."/>
            <person name="Antonella G."/>
            <person name="Elisabetta G."/>
            <person name="Giulia F.S."/>
            <person name="Sara T."/>
            <person name="Anna F."/>
            <person name="Clotilde B."/>
            <person name="Roberto B."/>
            <person name="Veronica D.S."/>
            <person name="Fabio R."/>
            <person name="Monica P."/>
            <person name="Olivier J."/>
            <person name="Enrico T."/>
            <person name="Nicola S."/>
        </authorList>
    </citation>
    <scope>NUCLEOTIDE SEQUENCE [LARGE SCALE GENOMIC DNA]</scope>
    <source>
        <strain evidence="12 13">DSM 44626</strain>
    </source>
</reference>
<dbReference type="OrthoDB" id="9804819at2"/>
<evidence type="ECO:0000256" key="6">
    <source>
        <dbReference type="ARBA" id="ARBA00022967"/>
    </source>
</evidence>
<dbReference type="Gene3D" id="3.40.50.300">
    <property type="entry name" value="P-loop containing nucleotide triphosphate hydrolases"/>
    <property type="match status" value="1"/>
</dbReference>
<dbReference type="GO" id="GO:0016887">
    <property type="term" value="F:ATP hydrolysis activity"/>
    <property type="evidence" value="ECO:0007669"/>
    <property type="project" value="InterPro"/>
</dbReference>
<protein>
    <submittedName>
        <fullName evidence="11">Daunorubicin resistance ATP-binding protein</fullName>
    </submittedName>
    <submittedName>
        <fullName evidence="12">IclR family transcriptional regulator</fullName>
    </submittedName>
</protein>
<dbReference type="AlphaFoldDB" id="A0A024JYP8"/>
<evidence type="ECO:0000259" key="10">
    <source>
        <dbReference type="PROSITE" id="PS50893"/>
    </source>
</evidence>
<dbReference type="EMBL" id="HG964446">
    <property type="protein sequence ID" value="CDO88378.1"/>
    <property type="molecule type" value="Genomic_DNA"/>
</dbReference>
<keyword evidence="13" id="KW-1185">Reference proteome</keyword>
<dbReference type="InterPro" id="IPR050763">
    <property type="entry name" value="ABC_transporter_ATP-binding"/>
</dbReference>
<evidence type="ECO:0000256" key="3">
    <source>
        <dbReference type="ARBA" id="ARBA00022475"/>
    </source>
</evidence>
<dbReference type="GO" id="GO:0005524">
    <property type="term" value="F:ATP binding"/>
    <property type="evidence" value="ECO:0007669"/>
    <property type="project" value="UniProtKB-KW"/>
</dbReference>
<dbReference type="PANTHER" id="PTHR42711">
    <property type="entry name" value="ABC TRANSPORTER ATP-BINDING PROTEIN"/>
    <property type="match status" value="1"/>
</dbReference>
<dbReference type="InterPro" id="IPR003439">
    <property type="entry name" value="ABC_transporter-like_ATP-bd"/>
</dbReference>
<sequence>MSPHAIEVDGLTKTFGNATPALRGVSFSVPTGTVCGVLGHNGAGKTTTINILSTLIRPDAGRARVNGYDILSEPAQVRASIGMAGQFSAMDPLLNGWENLVLFGRLRGLGRKQAKARADELIEQFELTDAAHRRASTYSGGMRRRVDLAIALVVLPEVLFLDEPTIGLDPRSRRALWSLVSSMALQGVTVLLTTQYLEEADLLSDSVVVIDQGQVIASGTAEELKRRAGAGYCQVTPANPADLTQVAAALTGLHGIDVDADTNSVSVLAPDGVATLSEVFRRVDALGIELMDISLRKPSLDEAFLHITERTVTQS</sequence>
<evidence type="ECO:0000256" key="5">
    <source>
        <dbReference type="ARBA" id="ARBA00022840"/>
    </source>
</evidence>
<keyword evidence="3" id="KW-1003">Cell membrane</keyword>
<dbReference type="PROSITE" id="PS50893">
    <property type="entry name" value="ABC_TRANSPORTER_2"/>
    <property type="match status" value="1"/>
</dbReference>